<gene>
    <name evidence="5" type="ORF">M6B38_358555</name>
    <name evidence="4" type="ORF">M6B38_360840</name>
</gene>
<dbReference type="InterPro" id="IPR045142">
    <property type="entry name" value="BCAS3-like"/>
</dbReference>
<dbReference type="SMART" id="SM00320">
    <property type="entry name" value="WD40"/>
    <property type="match status" value="3"/>
</dbReference>
<keyword evidence="6" id="KW-1185">Reference proteome</keyword>
<dbReference type="AlphaFoldDB" id="A0AAX6GJ52"/>
<dbReference type="InterPro" id="IPR036322">
    <property type="entry name" value="WD40_repeat_dom_sf"/>
</dbReference>
<dbReference type="Pfam" id="PF12490">
    <property type="entry name" value="BCAS3"/>
    <property type="match status" value="1"/>
</dbReference>
<accession>A0AAX6GJ52</accession>
<sequence>MRNSGFFSARNFSSYLRIVSNGASTVAASVKSAGASVASSIAERDDDAGRDQVFWAGFDKIECEGGGALRQVLLLGYRSGFQVWDVEEADDVRQLVSRHDGQVSFLQVQKKPDASKTSGDKFADIRPLLVVAGDVSLSSSNKIDGACNGASGSCQEMDTENLFPTFIHFYSLKMHDYVHVLKFRTAVYSVRCSSRIVAVSQASQVHCFNAGTLEREYTILTCPMIHGGPSSGGIGYGPLAVGPRWLAYSGNPVVVSNTSRVSPQHLTPSTGFSHSPSNGSLVAHYAKESSKQLASGIVTLGDIGYKKLSKYYSELITDNNGSIKHGSSSFKANTINGYMPDAVSIGMVIVRDVVLKSVIVQFRAHRSPISALCFDPSGTLLVTASINGHNLNVFHIMPSSQGCSRGSNAVGTSIHLYRLQRGITNAVIQEISFSDDSQWIMISSSRGTSHLFNIPPSGGPGSVVDVAAPSTLSVVGRIKNGNGWKGAVTGAAAAATGRVSPVSGVIASTFHNCKGSSLYPDINSLGTKYYLLVFSPSGCIIQYVLRQSTGEDSGTDLSGLSAVPSVFPRESDPRFVVEALQKWDICHRRNRRDHVDCLDVYGEHGNGESTKHFQKGIKKGTSVYPTLTGSNTKIKSGPEENHHMYISEVELQMHSPQVPIWMKSEIYFQVMMNESIIEDYTSGMGGEIEIERIPTRTIEARSKELVPVFNYLQSSRSQQPRINHSDYAKNGLPRHQKSGLAEAGKLSRRRSCCSLDHMSESPAIAEVTDGVNENCWGTFNASAEDSEGFVNNSKQSLRNQLEFVHNRESLKTEAQLECVNSNESLKMEAHFEANDNDVD</sequence>
<protein>
    <submittedName>
        <fullName evidence="4">Autophagy-related protein 18f-like isoform X1</fullName>
    </submittedName>
</protein>
<evidence type="ECO:0000256" key="1">
    <source>
        <dbReference type="ARBA" id="ARBA00004329"/>
    </source>
</evidence>
<dbReference type="GO" id="GO:0000407">
    <property type="term" value="C:phagophore assembly site"/>
    <property type="evidence" value="ECO:0007669"/>
    <property type="project" value="UniProtKB-SubCell"/>
</dbReference>
<dbReference type="GO" id="GO:0042594">
    <property type="term" value="P:response to starvation"/>
    <property type="evidence" value="ECO:0007669"/>
    <property type="project" value="TreeGrafter"/>
</dbReference>
<dbReference type="Gene3D" id="2.130.10.10">
    <property type="entry name" value="YVTN repeat-like/Quinoprotein amine dehydrogenase"/>
    <property type="match status" value="1"/>
</dbReference>
<reference evidence="4" key="1">
    <citation type="journal article" date="2023" name="GigaByte">
        <title>Genome assembly of the bearded iris, Iris pallida Lam.</title>
        <authorList>
            <person name="Bruccoleri R.E."/>
            <person name="Oakeley E.J."/>
            <person name="Faust A.M.E."/>
            <person name="Altorfer M."/>
            <person name="Dessus-Babus S."/>
            <person name="Burckhardt D."/>
            <person name="Oertli M."/>
            <person name="Naumann U."/>
            <person name="Petersen F."/>
            <person name="Wong J."/>
        </authorList>
    </citation>
    <scope>NUCLEOTIDE SEQUENCE</scope>
    <source>
        <strain evidence="4">GSM-AAB239-AS_SAM_17_03QT</strain>
    </source>
</reference>
<organism evidence="4 6">
    <name type="scientific">Iris pallida</name>
    <name type="common">Sweet iris</name>
    <dbReference type="NCBI Taxonomy" id="29817"/>
    <lineage>
        <taxon>Eukaryota</taxon>
        <taxon>Viridiplantae</taxon>
        <taxon>Streptophyta</taxon>
        <taxon>Embryophyta</taxon>
        <taxon>Tracheophyta</taxon>
        <taxon>Spermatophyta</taxon>
        <taxon>Magnoliopsida</taxon>
        <taxon>Liliopsida</taxon>
        <taxon>Asparagales</taxon>
        <taxon>Iridaceae</taxon>
        <taxon>Iridoideae</taxon>
        <taxon>Irideae</taxon>
        <taxon>Iris</taxon>
    </lineage>
</organism>
<dbReference type="Proteomes" id="UP001140949">
    <property type="component" value="Unassembled WGS sequence"/>
</dbReference>
<dbReference type="SUPFAM" id="SSF50978">
    <property type="entry name" value="WD40 repeat-like"/>
    <property type="match status" value="1"/>
</dbReference>
<dbReference type="EMBL" id="JANAVB010018797">
    <property type="protein sequence ID" value="KAJ6829344.1"/>
    <property type="molecule type" value="Genomic_DNA"/>
</dbReference>
<evidence type="ECO:0000313" key="5">
    <source>
        <dbReference type="EMBL" id="KAJ6829344.1"/>
    </source>
</evidence>
<evidence type="ECO:0000313" key="4">
    <source>
        <dbReference type="EMBL" id="KAJ6828740.1"/>
    </source>
</evidence>
<dbReference type="PANTHER" id="PTHR13268:SF7">
    <property type="entry name" value="AUTOPHAGY-RELATED PROTEIN 18F"/>
    <property type="match status" value="1"/>
</dbReference>
<evidence type="ECO:0000259" key="2">
    <source>
        <dbReference type="Pfam" id="PF12490"/>
    </source>
</evidence>
<dbReference type="EMBL" id="JANAVB010018995">
    <property type="protein sequence ID" value="KAJ6828740.1"/>
    <property type="molecule type" value="Genomic_DNA"/>
</dbReference>
<dbReference type="InterPro" id="IPR015943">
    <property type="entry name" value="WD40/YVTN_repeat-like_dom_sf"/>
</dbReference>
<reference evidence="4" key="2">
    <citation type="submission" date="2023-04" db="EMBL/GenBank/DDBJ databases">
        <authorList>
            <person name="Bruccoleri R.E."/>
            <person name="Oakeley E.J."/>
            <person name="Faust A.-M."/>
            <person name="Dessus-Babus S."/>
            <person name="Altorfer M."/>
            <person name="Burckhardt D."/>
            <person name="Oertli M."/>
            <person name="Naumann U."/>
            <person name="Petersen F."/>
            <person name="Wong J."/>
        </authorList>
    </citation>
    <scope>NUCLEOTIDE SEQUENCE</scope>
    <source>
        <strain evidence="4">GSM-AAB239-AS_SAM_17_03QT</strain>
        <tissue evidence="4">Leaf</tissue>
    </source>
</reference>
<comment type="subcellular location">
    <subcellularLocation>
        <location evidence="1">Preautophagosomal structure</location>
    </subcellularLocation>
</comment>
<proteinExistence type="predicted"/>
<dbReference type="InterPro" id="IPR022175">
    <property type="entry name" value="BCAS3_dom"/>
</dbReference>
<dbReference type="InterPro" id="IPR048382">
    <property type="entry name" value="BCAS3_WD40"/>
</dbReference>
<comment type="caution">
    <text evidence="4">The sequence shown here is derived from an EMBL/GenBank/DDBJ whole genome shotgun (WGS) entry which is preliminary data.</text>
</comment>
<dbReference type="PANTHER" id="PTHR13268">
    <property type="entry name" value="BREAST CARCINOMA AMPLIFIED SEQUENCE 3"/>
    <property type="match status" value="1"/>
</dbReference>
<feature type="domain" description="BCAS3" evidence="2">
    <location>
        <begin position="569"/>
        <end position="709"/>
    </location>
</feature>
<dbReference type="Pfam" id="PF21034">
    <property type="entry name" value="BCAS3_WD40"/>
    <property type="match status" value="1"/>
</dbReference>
<evidence type="ECO:0000259" key="3">
    <source>
        <dbReference type="Pfam" id="PF21034"/>
    </source>
</evidence>
<dbReference type="GO" id="GO:0006914">
    <property type="term" value="P:autophagy"/>
    <property type="evidence" value="ECO:0007669"/>
    <property type="project" value="InterPro"/>
</dbReference>
<evidence type="ECO:0000313" key="6">
    <source>
        <dbReference type="Proteomes" id="UP001140949"/>
    </source>
</evidence>
<feature type="domain" description="BCAS3 WD40" evidence="3">
    <location>
        <begin position="70"/>
        <end position="524"/>
    </location>
</feature>
<dbReference type="InterPro" id="IPR001680">
    <property type="entry name" value="WD40_rpt"/>
</dbReference>
<name>A0AAX6GJ52_IRIPA</name>